<proteinExistence type="predicted"/>
<reference evidence="4" key="1">
    <citation type="submission" date="2016-11" db="EMBL/GenBank/DDBJ databases">
        <authorList>
            <person name="Jaros S."/>
            <person name="Januszkiewicz K."/>
            <person name="Wedrychowicz H."/>
        </authorList>
    </citation>
    <scope>NUCLEOTIDE SEQUENCE [LARGE SCALE GENOMIC DNA]</scope>
    <source>
        <strain evidence="4">CGMCC 4.3555</strain>
    </source>
</reference>
<dbReference type="NCBIfam" id="NF041680">
    <property type="entry name" value="transp_NF041680"/>
    <property type="match status" value="1"/>
</dbReference>
<dbReference type="InterPro" id="IPR038721">
    <property type="entry name" value="IS701-like_DDE_dom"/>
</dbReference>
<dbReference type="Pfam" id="PF13546">
    <property type="entry name" value="DDE_5"/>
    <property type="match status" value="1"/>
</dbReference>
<protein>
    <submittedName>
        <fullName evidence="3">DDE superfamily endonuclease</fullName>
    </submittedName>
</protein>
<feature type="region of interest" description="Disordered" evidence="1">
    <location>
        <begin position="401"/>
        <end position="482"/>
    </location>
</feature>
<gene>
    <name evidence="3" type="ORF">SAMN05216268_1499</name>
</gene>
<organism evidence="3 4">
    <name type="scientific">Streptomyces yunnanensis</name>
    <dbReference type="NCBI Taxonomy" id="156453"/>
    <lineage>
        <taxon>Bacteria</taxon>
        <taxon>Bacillati</taxon>
        <taxon>Actinomycetota</taxon>
        <taxon>Actinomycetes</taxon>
        <taxon>Kitasatosporales</taxon>
        <taxon>Streptomycetaceae</taxon>
        <taxon>Streptomyces</taxon>
    </lineage>
</organism>
<keyword evidence="3" id="KW-0540">Nuclease</keyword>
<evidence type="ECO:0000313" key="3">
    <source>
        <dbReference type="EMBL" id="SHN34847.1"/>
    </source>
</evidence>
<name>A0A9X8N9P9_9ACTN</name>
<feature type="compositionally biased region" description="Basic residues" evidence="1">
    <location>
        <begin position="417"/>
        <end position="427"/>
    </location>
</feature>
<keyword evidence="3" id="KW-0255">Endonuclease</keyword>
<accession>A0A9X8N9P9</accession>
<comment type="caution">
    <text evidence="3">The sequence shown here is derived from an EMBL/GenBank/DDBJ whole genome shotgun (WGS) entry which is preliminary data.</text>
</comment>
<evidence type="ECO:0000259" key="2">
    <source>
        <dbReference type="Pfam" id="PF13546"/>
    </source>
</evidence>
<feature type="domain" description="Transposase IS701-like DDE" evidence="2">
    <location>
        <begin position="22"/>
        <end position="265"/>
    </location>
</feature>
<dbReference type="SUPFAM" id="SSF53098">
    <property type="entry name" value="Ribonuclease H-like"/>
    <property type="match status" value="1"/>
</dbReference>
<keyword evidence="3" id="KW-0378">Hydrolase</keyword>
<dbReference type="EMBL" id="FRBK01000049">
    <property type="protein sequence ID" value="SHN34847.1"/>
    <property type="molecule type" value="Genomic_DNA"/>
</dbReference>
<dbReference type="GO" id="GO:0004519">
    <property type="term" value="F:endonuclease activity"/>
    <property type="evidence" value="ECO:0007669"/>
    <property type="project" value="UniProtKB-KW"/>
</dbReference>
<sequence>MSSIVPEAAHRQAFAELSFRMELYAAIPRRADALFDLADAVLCAGGPVTSLPELSLEAVHRRGHGAMYDALADGRIDVARLRRALAGLELPRGADRQISIALDVTPWPRPDAECSPDRLHCYHPCRCDGVRQTIPGWPYQVAAALGGGWTSWTGPLDVVRLGPDDDLTEITAVQVRELMVRLREAGQWREGDPEVLFVLDSGYDIVRLTWLLREEPVRLLGRIRADRVLHHPPGRRKGTHPGRQPRYGQAFRLADPATHPAPIQASTTIHDRFGHVTATCWGRPHPALDRRGAWDGHTGELPIIEGTLVHLEVQYLPGNRNLKPLWLWHSNPDAPAHHVDGLWRIFLRRFDLEHTFRFFKQTLGLTRPCLRHPHEADRWVWLLLAAYTQLRLARPLADDLRRPWEKPLPPDQLTPGRVRRGYPRIRKNLGTPANPPKATRPGPGRPKGRTSTPAPRHPVSKKQRKEHPSALTDEGQPLRFKLSGVTLASGPVGV</sequence>
<dbReference type="InterPro" id="IPR012337">
    <property type="entry name" value="RNaseH-like_sf"/>
</dbReference>
<dbReference type="AlphaFoldDB" id="A0A9X8N9P9"/>
<evidence type="ECO:0000256" key="1">
    <source>
        <dbReference type="SAM" id="MobiDB-lite"/>
    </source>
</evidence>
<evidence type="ECO:0000313" key="4">
    <source>
        <dbReference type="Proteomes" id="UP000184388"/>
    </source>
</evidence>
<dbReference type="Proteomes" id="UP000184388">
    <property type="component" value="Unassembled WGS sequence"/>
</dbReference>